<gene>
    <name evidence="4" type="ORF">AXX12_09900</name>
</gene>
<dbReference type="PROSITE" id="PS51014">
    <property type="entry name" value="COBK_CBIJ"/>
    <property type="match status" value="1"/>
</dbReference>
<evidence type="ECO:0000256" key="3">
    <source>
        <dbReference type="ARBA" id="ARBA00023002"/>
    </source>
</evidence>
<dbReference type="PANTHER" id="PTHR36925:SF1">
    <property type="entry name" value="COBALT-PRECORRIN-6A REDUCTASE"/>
    <property type="match status" value="1"/>
</dbReference>
<comment type="pathway">
    <text evidence="1">Cofactor biosynthesis; adenosylcobalamin biosynthesis.</text>
</comment>
<dbReference type="AlphaFoldDB" id="A0A154BRY7"/>
<sequence length="253" mass="27274">MILVIAGTQDGRELASLIARQGYSVLVSVVSEYGRELADEPNLSVHTGSLDCAGLAELLQTRQITLVVDASHPYAVNVSQNAQRACQTAEVAYLRYERPRAAIPDYDRLYVVADAAAAAKAAATLGKTVFLTTGSRTLSIFKNEPALCEHRLIARVLPETSVIKECIELGFMPRDIVAMQGPFSHELNAAMFRQSGADVIVTKNSGMIGGSDSKFTAAMELGLPIVMIDRPVIAYSSVAVSFPEVLKFIKEVL</sequence>
<evidence type="ECO:0000256" key="2">
    <source>
        <dbReference type="ARBA" id="ARBA00022573"/>
    </source>
</evidence>
<protein>
    <submittedName>
        <fullName evidence="4">Cobalt-precorrin-6A/precorrin-6x reductase</fullName>
    </submittedName>
</protein>
<dbReference type="PANTHER" id="PTHR36925">
    <property type="entry name" value="COBALT-PRECORRIN-6A REDUCTASE"/>
    <property type="match status" value="1"/>
</dbReference>
<evidence type="ECO:0000256" key="1">
    <source>
        <dbReference type="ARBA" id="ARBA00004953"/>
    </source>
</evidence>
<dbReference type="GO" id="GO:0009236">
    <property type="term" value="P:cobalamin biosynthetic process"/>
    <property type="evidence" value="ECO:0007669"/>
    <property type="project" value="UniProtKB-UniPathway"/>
</dbReference>
<accession>A0A154BRY7</accession>
<organism evidence="4 5">
    <name type="scientific">Anaerosporomusa subterranea</name>
    <dbReference type="NCBI Taxonomy" id="1794912"/>
    <lineage>
        <taxon>Bacteria</taxon>
        <taxon>Bacillati</taxon>
        <taxon>Bacillota</taxon>
        <taxon>Negativicutes</taxon>
        <taxon>Acetonemataceae</taxon>
        <taxon>Anaerosporomusa</taxon>
    </lineage>
</organism>
<dbReference type="OrthoDB" id="9780707at2"/>
<keyword evidence="3" id="KW-0560">Oxidoreductase</keyword>
<dbReference type="STRING" id="1794912.AXX12_09900"/>
<dbReference type="InterPro" id="IPR003723">
    <property type="entry name" value="Precorrin-6x_reduct"/>
</dbReference>
<comment type="caution">
    <text evidence="4">The sequence shown here is derived from an EMBL/GenBank/DDBJ whole genome shotgun (WGS) entry which is preliminary data.</text>
</comment>
<dbReference type="Pfam" id="PF02571">
    <property type="entry name" value="CbiJ"/>
    <property type="match status" value="1"/>
</dbReference>
<dbReference type="Proteomes" id="UP000076268">
    <property type="component" value="Unassembled WGS sequence"/>
</dbReference>
<dbReference type="RefSeq" id="WP_066242658.1">
    <property type="nucleotide sequence ID" value="NZ_LSGP01000017.1"/>
</dbReference>
<dbReference type="GO" id="GO:0016994">
    <property type="term" value="F:precorrin-6A reductase activity"/>
    <property type="evidence" value="ECO:0007669"/>
    <property type="project" value="InterPro"/>
</dbReference>
<keyword evidence="5" id="KW-1185">Reference proteome</keyword>
<proteinExistence type="predicted"/>
<evidence type="ECO:0000313" key="5">
    <source>
        <dbReference type="Proteomes" id="UP000076268"/>
    </source>
</evidence>
<reference evidence="4 5" key="1">
    <citation type="submission" date="2016-02" db="EMBL/GenBank/DDBJ databases">
        <title>Anaerosporomusa subterraneum gen. nov., sp. nov., a spore-forming obligate anaerobe isolated from saprolite.</title>
        <authorList>
            <person name="Choi J.K."/>
            <person name="Shah M."/>
            <person name="Yee N."/>
        </authorList>
    </citation>
    <scope>NUCLEOTIDE SEQUENCE [LARGE SCALE GENOMIC DNA]</scope>
    <source>
        <strain evidence="4 5">RU4</strain>
    </source>
</reference>
<dbReference type="EMBL" id="LSGP01000017">
    <property type="protein sequence ID" value="KYZ76716.1"/>
    <property type="molecule type" value="Genomic_DNA"/>
</dbReference>
<evidence type="ECO:0000313" key="4">
    <source>
        <dbReference type="EMBL" id="KYZ76716.1"/>
    </source>
</evidence>
<dbReference type="NCBIfam" id="TIGR00715">
    <property type="entry name" value="precor6x_red"/>
    <property type="match status" value="1"/>
</dbReference>
<name>A0A154BRY7_ANASB</name>
<dbReference type="UniPathway" id="UPA00148"/>
<keyword evidence="2" id="KW-0169">Cobalamin biosynthesis</keyword>